<gene>
    <name evidence="2" type="ORF">TBRA_LOCUS12221</name>
</gene>
<dbReference type="EMBL" id="CADCXV010001030">
    <property type="protein sequence ID" value="CAB0040518.1"/>
    <property type="molecule type" value="Genomic_DNA"/>
</dbReference>
<feature type="compositionally biased region" description="Polar residues" evidence="1">
    <location>
        <begin position="862"/>
        <end position="878"/>
    </location>
</feature>
<keyword evidence="3" id="KW-1185">Reference proteome</keyword>
<feature type="region of interest" description="Disordered" evidence="1">
    <location>
        <begin position="232"/>
        <end position="264"/>
    </location>
</feature>
<feature type="region of interest" description="Disordered" evidence="1">
    <location>
        <begin position="627"/>
        <end position="658"/>
    </location>
</feature>
<evidence type="ECO:0000313" key="3">
    <source>
        <dbReference type="Proteomes" id="UP000479190"/>
    </source>
</evidence>
<feature type="non-terminal residue" evidence="2">
    <location>
        <position position="1"/>
    </location>
</feature>
<evidence type="ECO:0000256" key="1">
    <source>
        <dbReference type="SAM" id="MobiDB-lite"/>
    </source>
</evidence>
<feature type="compositionally biased region" description="Acidic residues" evidence="1">
    <location>
        <begin position="633"/>
        <end position="648"/>
    </location>
</feature>
<name>A0A6H5IQB1_9HYME</name>
<evidence type="ECO:0000313" key="2">
    <source>
        <dbReference type="EMBL" id="CAB0040518.1"/>
    </source>
</evidence>
<dbReference type="Proteomes" id="UP000479190">
    <property type="component" value="Unassembled WGS sequence"/>
</dbReference>
<dbReference type="AlphaFoldDB" id="A0A6H5IQB1"/>
<accession>A0A6H5IQB1</accession>
<feature type="compositionally biased region" description="Acidic residues" evidence="1">
    <location>
        <begin position="238"/>
        <end position="253"/>
    </location>
</feature>
<organism evidence="2 3">
    <name type="scientific">Trichogramma brassicae</name>
    <dbReference type="NCBI Taxonomy" id="86971"/>
    <lineage>
        <taxon>Eukaryota</taxon>
        <taxon>Metazoa</taxon>
        <taxon>Ecdysozoa</taxon>
        <taxon>Arthropoda</taxon>
        <taxon>Hexapoda</taxon>
        <taxon>Insecta</taxon>
        <taxon>Pterygota</taxon>
        <taxon>Neoptera</taxon>
        <taxon>Endopterygota</taxon>
        <taxon>Hymenoptera</taxon>
        <taxon>Apocrita</taxon>
        <taxon>Proctotrupomorpha</taxon>
        <taxon>Chalcidoidea</taxon>
        <taxon>Trichogrammatidae</taxon>
        <taxon>Trichogramma</taxon>
    </lineage>
</organism>
<protein>
    <submittedName>
        <fullName evidence="2">Uncharacterized protein</fullName>
    </submittedName>
</protein>
<sequence length="1015" mass="116304">IQHTHHKQFNPAHFSINTDKHKREAELTPNSEILLFEALLLCKAWLLEKLLLNELLHCKTFWLLIATKIISMIQNHSKELKAKMRQLKILLFSTQKSTAGFKRLGQTDEFCSYEVATRLCLGIFISLRGASSRLRHLITRSNPRTPGRVSGRWAADFAETMKGTIKYIHIEEKDIVLGVKERTQQVDEILKSHRSLEIEYKKEVEGETIRVRLETSNRSALLALDLLKESGWIPGEESPNESETDSTPEEESEYDPKSPELESDIEVIEPETPGIIEISDEEEPVEEIDKNKFRLIFPRYTSLAEVRKKLTSMGTVTDYKLNGIKGMGALRATVKYEHAYQATQAREELSLAIAALVQSCGRIFIAKCASNDNQLFCNTPHQSQMYLTRRALQVRIQHTHHKQFNPAHFSINTDKHKREAELTPNSEILLFEALLLCKAWLLEKLLLNELLHCKTFWLLIATKIISMIQNHSKELKAKMRQLKILLFSTQKSTAGFKRLGQTDEFCSYEVATRLCLGIFISLRGASSRLRHLITRSNPRTPGRVSGRWAADFAETMKGTIKYIHIEEKDIVLGVKERTQQVDEILKSHRSLEIEYKKEVEGETIRVRLETSNRSALLALDLLKESGWIPGEESPNESETDSTPEEESEYDPKSPELESDIEVIEPETPGIIEISDEEEPVEEIDKNKFRLIFPRYTSLAEVRKKLTSMGTVTDYKLNGIKGMGALRATVKYEHAYQATQAREELSRAGFKIHDISKPAPFNPHKREREEGSFWSKTVMSTNITRMKNCIIVLIPINSRSLNVLMSAKEQYFQLPHLRFQLFTMVLNHADDLGRNEQPERLAVQQFIEQQLLKQPRLAEQQRLEQQSTGMQENEQQLPSEQTVREVVTGIVQMAQSVGGEGFADIEDDEILELVEPVNEELSVEEIEEILNQPEETKENEAETESESTTFPANAIIRIIRLVEDAIESAIESDPIMLRSLKFKNDCEAVLKVYRELYGDTARRAKQAQITHFFQKI</sequence>
<proteinExistence type="predicted"/>
<reference evidence="2 3" key="1">
    <citation type="submission" date="2020-02" db="EMBL/GenBank/DDBJ databases">
        <authorList>
            <person name="Ferguson B K."/>
        </authorList>
    </citation>
    <scope>NUCLEOTIDE SEQUENCE [LARGE SCALE GENOMIC DNA]</scope>
</reference>
<feature type="region of interest" description="Disordered" evidence="1">
    <location>
        <begin position="859"/>
        <end position="878"/>
    </location>
</feature>